<gene>
    <name evidence="1" type="ORF">SAMN05421813_11761</name>
</gene>
<dbReference type="RefSeq" id="WP_090705292.1">
    <property type="nucleotide sequence ID" value="NZ_FNHH01000017.1"/>
</dbReference>
<evidence type="ECO:0000313" key="2">
    <source>
        <dbReference type="Proteomes" id="UP000199226"/>
    </source>
</evidence>
<reference evidence="2" key="1">
    <citation type="submission" date="2016-10" db="EMBL/GenBank/DDBJ databases">
        <authorList>
            <person name="Varghese N."/>
            <person name="Submissions S."/>
        </authorList>
    </citation>
    <scope>NUCLEOTIDE SEQUENCE [LARGE SCALE GENOMIC DNA]</scope>
    <source>
        <strain evidence="2">DSM 24536</strain>
    </source>
</reference>
<sequence length="163" mass="18639">MTVITQEKNEVKIQQDLNARNKAVEKAFHQITKSAKLLLLSFEAPKYRTSIQVNHAKSGKETTLVSEFICHFFNLTLATNRVGYKMIYFAYDSEALSKFGPRLYNRVLRVVFKHSMIEASKINIEDSIRVSSEATEIQKFFLNRLANGGNDFITIEVEAKAEN</sequence>
<dbReference type="Proteomes" id="UP000199226">
    <property type="component" value="Unassembled WGS sequence"/>
</dbReference>
<protein>
    <submittedName>
        <fullName evidence="1">Uncharacterized protein</fullName>
    </submittedName>
</protein>
<evidence type="ECO:0000313" key="1">
    <source>
        <dbReference type="EMBL" id="SDM62574.1"/>
    </source>
</evidence>
<keyword evidence="2" id="KW-1185">Reference proteome</keyword>
<dbReference type="EMBL" id="FNHH01000017">
    <property type="protein sequence ID" value="SDM62574.1"/>
    <property type="molecule type" value="Genomic_DNA"/>
</dbReference>
<accession>A0A1G9URS8</accession>
<name>A0A1G9URS8_9SPHI</name>
<dbReference type="OrthoDB" id="768909at2"/>
<dbReference type="AlphaFoldDB" id="A0A1G9URS8"/>
<proteinExistence type="predicted"/>
<organism evidence="1 2">
    <name type="scientific">Daejeonella rubra</name>
    <dbReference type="NCBI Taxonomy" id="990371"/>
    <lineage>
        <taxon>Bacteria</taxon>
        <taxon>Pseudomonadati</taxon>
        <taxon>Bacteroidota</taxon>
        <taxon>Sphingobacteriia</taxon>
        <taxon>Sphingobacteriales</taxon>
        <taxon>Sphingobacteriaceae</taxon>
        <taxon>Daejeonella</taxon>
    </lineage>
</organism>